<dbReference type="PANTHER" id="PTHR20982">
    <property type="entry name" value="RIBOSOME RECYCLING FACTOR"/>
    <property type="match status" value="1"/>
</dbReference>
<dbReference type="Gene3D" id="3.30.1360.40">
    <property type="match status" value="1"/>
</dbReference>
<dbReference type="RefSeq" id="WP_133956888.1">
    <property type="nucleotide sequence ID" value="NZ_SORI01000004.1"/>
</dbReference>
<dbReference type="GO" id="GO:0006415">
    <property type="term" value="P:translational termination"/>
    <property type="evidence" value="ECO:0007669"/>
    <property type="project" value="UniProtKB-UniRule"/>
</dbReference>
<dbReference type="GO" id="GO:0005737">
    <property type="term" value="C:cytoplasm"/>
    <property type="evidence" value="ECO:0007669"/>
    <property type="project" value="UniProtKB-SubCell"/>
</dbReference>
<evidence type="ECO:0000313" key="8">
    <source>
        <dbReference type="Proteomes" id="UP000295066"/>
    </source>
</evidence>
<feature type="domain" description="Ribosome recycling factor" evidence="6">
    <location>
        <begin position="20"/>
        <end position="183"/>
    </location>
</feature>
<keyword evidence="8" id="KW-1185">Reference proteome</keyword>
<evidence type="ECO:0000256" key="5">
    <source>
        <dbReference type="HAMAP-Rule" id="MF_00040"/>
    </source>
</evidence>
<evidence type="ECO:0000259" key="6">
    <source>
        <dbReference type="Pfam" id="PF01765"/>
    </source>
</evidence>
<dbReference type="OrthoDB" id="9804006at2"/>
<dbReference type="InterPro" id="IPR023584">
    <property type="entry name" value="Ribosome_recyc_fac_dom"/>
</dbReference>
<accession>A0A4R8M8J6</accession>
<evidence type="ECO:0000256" key="2">
    <source>
        <dbReference type="ARBA" id="ARBA00005912"/>
    </source>
</evidence>
<comment type="subcellular location">
    <subcellularLocation>
        <location evidence="1 5">Cytoplasm</location>
    </subcellularLocation>
</comment>
<name>A0A4R8M8J6_9BACT</name>
<comment type="similarity">
    <text evidence="2 5">Belongs to the RRF family.</text>
</comment>
<dbReference type="FunFam" id="1.10.132.20:FF:000001">
    <property type="entry name" value="Ribosome-recycling factor"/>
    <property type="match status" value="1"/>
</dbReference>
<sequence length="185" mass="21122">MPKEELKVLRERMEKVIEHLKGEFLAIRTGRAHPGLVSDIKVDYYGAPTPIKQIATISVPEGRQIAISPFDRSALKLVEKAILASSLGVTPQNDGEIIRVNLPELTRERRVELTKLVGKYAEEGRIALRNLRRDSNEVLKKKEKNSEISEDDLKKYTKDVQDVTDEFIKKVDETLKAKEKEIMEE</sequence>
<comment type="caution">
    <text evidence="7">The sequence shown here is derived from an EMBL/GenBank/DDBJ whole genome shotgun (WGS) entry which is preliminary data.</text>
</comment>
<dbReference type="EMBL" id="SORI01000004">
    <property type="protein sequence ID" value="TDY61850.1"/>
    <property type="molecule type" value="Genomic_DNA"/>
</dbReference>
<dbReference type="SUPFAM" id="SSF55194">
    <property type="entry name" value="Ribosome recycling factor, RRF"/>
    <property type="match status" value="1"/>
</dbReference>
<protein>
    <recommendedName>
        <fullName evidence="5">Ribosome-recycling factor</fullName>
        <shortName evidence="5">RRF</shortName>
    </recommendedName>
    <alternativeName>
        <fullName evidence="5">Ribosome-releasing factor</fullName>
    </alternativeName>
</protein>
<comment type="function">
    <text evidence="5">Responsible for the release of ribosomes from messenger RNA at the termination of protein biosynthesis. May increase the efficiency of translation by recycling ribosomes from one round of translation to another.</text>
</comment>
<proteinExistence type="inferred from homology"/>
<dbReference type="NCBIfam" id="TIGR00496">
    <property type="entry name" value="frr"/>
    <property type="match status" value="1"/>
</dbReference>
<reference evidence="7 8" key="1">
    <citation type="submission" date="2019-03" db="EMBL/GenBank/DDBJ databases">
        <title>Genomic Encyclopedia of Type Strains, Phase IV (KMG-IV): sequencing the most valuable type-strain genomes for metagenomic binning, comparative biology and taxonomic classification.</title>
        <authorList>
            <person name="Goeker M."/>
        </authorList>
    </citation>
    <scope>NUCLEOTIDE SEQUENCE [LARGE SCALE GENOMIC DNA]</scope>
    <source>
        <strain evidence="7 8">DSM 25964</strain>
    </source>
</reference>
<evidence type="ECO:0000313" key="7">
    <source>
        <dbReference type="EMBL" id="TDY61850.1"/>
    </source>
</evidence>
<keyword evidence="4 5" id="KW-0648">Protein biosynthesis</keyword>
<gene>
    <name evidence="5" type="primary">frr</name>
    <name evidence="7" type="ORF">C8D99_10490</name>
</gene>
<keyword evidence="3 5" id="KW-0963">Cytoplasm</keyword>
<dbReference type="InterPro" id="IPR002661">
    <property type="entry name" value="Ribosome_recyc_fac"/>
</dbReference>
<evidence type="ECO:0000256" key="4">
    <source>
        <dbReference type="ARBA" id="ARBA00022917"/>
    </source>
</evidence>
<dbReference type="AlphaFoldDB" id="A0A4R8M8J6"/>
<dbReference type="Gene3D" id="1.10.132.20">
    <property type="entry name" value="Ribosome-recycling factor"/>
    <property type="match status" value="1"/>
</dbReference>
<dbReference type="PANTHER" id="PTHR20982:SF3">
    <property type="entry name" value="MITOCHONDRIAL RIBOSOME RECYCLING FACTOR PSEUDO 1"/>
    <property type="match status" value="1"/>
</dbReference>
<dbReference type="HAMAP" id="MF_00040">
    <property type="entry name" value="RRF"/>
    <property type="match status" value="1"/>
</dbReference>
<dbReference type="Proteomes" id="UP000295066">
    <property type="component" value="Unassembled WGS sequence"/>
</dbReference>
<dbReference type="InterPro" id="IPR036191">
    <property type="entry name" value="RRF_sf"/>
</dbReference>
<dbReference type="Pfam" id="PF01765">
    <property type="entry name" value="RRF"/>
    <property type="match status" value="1"/>
</dbReference>
<evidence type="ECO:0000256" key="1">
    <source>
        <dbReference type="ARBA" id="ARBA00004496"/>
    </source>
</evidence>
<dbReference type="CDD" id="cd00520">
    <property type="entry name" value="RRF"/>
    <property type="match status" value="1"/>
</dbReference>
<dbReference type="GO" id="GO:0043023">
    <property type="term" value="F:ribosomal large subunit binding"/>
    <property type="evidence" value="ECO:0007669"/>
    <property type="project" value="TreeGrafter"/>
</dbReference>
<evidence type="ECO:0000256" key="3">
    <source>
        <dbReference type="ARBA" id="ARBA00022490"/>
    </source>
</evidence>
<organism evidence="7 8">
    <name type="scientific">Aminivibrio pyruvatiphilus</name>
    <dbReference type="NCBI Taxonomy" id="1005740"/>
    <lineage>
        <taxon>Bacteria</taxon>
        <taxon>Thermotogati</taxon>
        <taxon>Synergistota</taxon>
        <taxon>Synergistia</taxon>
        <taxon>Synergistales</taxon>
        <taxon>Aminobacteriaceae</taxon>
        <taxon>Aminivibrio</taxon>
    </lineage>
</organism>
<dbReference type="FunFam" id="3.30.1360.40:FF:000001">
    <property type="entry name" value="Ribosome-recycling factor"/>
    <property type="match status" value="1"/>
</dbReference>